<organism evidence="2 3">
    <name type="scientific">Paraburkholderia steynii</name>
    <dbReference type="NCBI Taxonomy" id="1245441"/>
    <lineage>
        <taxon>Bacteria</taxon>
        <taxon>Pseudomonadati</taxon>
        <taxon>Pseudomonadota</taxon>
        <taxon>Betaproteobacteria</taxon>
        <taxon>Burkholderiales</taxon>
        <taxon>Burkholderiaceae</taxon>
        <taxon>Paraburkholderia</taxon>
    </lineage>
</organism>
<gene>
    <name evidence="2" type="ORF">SAMN04487926_12799</name>
</gene>
<evidence type="ECO:0000313" key="3">
    <source>
        <dbReference type="Proteomes" id="UP000198900"/>
    </source>
</evidence>
<proteinExistence type="predicted"/>
<dbReference type="CDD" id="cd09117">
    <property type="entry name" value="PLDc_Bfil_DEXD_like"/>
    <property type="match status" value="1"/>
</dbReference>
<dbReference type="AlphaFoldDB" id="A0A7Z7FMN9"/>
<reference evidence="2" key="1">
    <citation type="submission" date="2016-10" db="EMBL/GenBank/DDBJ databases">
        <authorList>
            <person name="Varghese N."/>
            <person name="Submissions S."/>
        </authorList>
    </citation>
    <scope>NUCLEOTIDE SEQUENCE [LARGE SCALE GENOMIC DNA]</scope>
    <source>
        <strain evidence="2">YR281</strain>
    </source>
</reference>
<dbReference type="GO" id="GO:0003824">
    <property type="term" value="F:catalytic activity"/>
    <property type="evidence" value="ECO:0007669"/>
    <property type="project" value="InterPro"/>
</dbReference>
<evidence type="ECO:0000259" key="1">
    <source>
        <dbReference type="PROSITE" id="PS50035"/>
    </source>
</evidence>
<sequence>MFITAATYHDQVLKLVDSGEPVSAAVAFVGQGCDEILGRSTASVRLLCNLLSGGTNPRAIQALKAYRGIEIRHLRNLHAKVIIGDTSAIIGSANLSENGLTTNPDMGSGWHEAGWLVNDRDSLRDMDAWYQKLWAAALQVTDDDLKQAEAMWGDQNTAAFVSSGRSGARFADVHRQQVDGVPIYMCIYSDDASERAVKAASTKLSDIERSGSVVPSVSPYEIFDGWSSLPSDGPLLCFRIRANGSLVSEGAWKYISELDTSYSHRGQRHNVFFASRVRKVLEWKYGPADAKLLASALEGASESILAKHDRKGYISLHEALTIAGVDRLRD</sequence>
<keyword evidence="3" id="KW-1185">Reference proteome</keyword>
<evidence type="ECO:0000313" key="2">
    <source>
        <dbReference type="EMBL" id="SDI93260.1"/>
    </source>
</evidence>
<comment type="caution">
    <text evidence="2">The sequence shown here is derived from an EMBL/GenBank/DDBJ whole genome shotgun (WGS) entry which is preliminary data.</text>
</comment>
<dbReference type="InterPro" id="IPR001736">
    <property type="entry name" value="PLipase_D/transphosphatidylase"/>
</dbReference>
<accession>A0A7Z7FMN9</accession>
<dbReference type="SUPFAM" id="SSF56024">
    <property type="entry name" value="Phospholipase D/nuclease"/>
    <property type="match status" value="1"/>
</dbReference>
<feature type="domain" description="PLD phosphodiesterase" evidence="1">
    <location>
        <begin position="73"/>
        <end position="99"/>
    </location>
</feature>
<dbReference type="Proteomes" id="UP000198900">
    <property type="component" value="Unassembled WGS sequence"/>
</dbReference>
<dbReference type="EMBL" id="FNDI01000027">
    <property type="protein sequence ID" value="SDI93260.1"/>
    <property type="molecule type" value="Genomic_DNA"/>
</dbReference>
<dbReference type="PROSITE" id="PS50035">
    <property type="entry name" value="PLD"/>
    <property type="match status" value="1"/>
</dbReference>
<dbReference type="GO" id="GO:0006793">
    <property type="term" value="P:phosphorus metabolic process"/>
    <property type="evidence" value="ECO:0007669"/>
    <property type="project" value="UniProtKB-ARBA"/>
</dbReference>
<dbReference type="InterPro" id="IPR025202">
    <property type="entry name" value="PLD-like_dom"/>
</dbReference>
<name>A0A7Z7FMN9_9BURK</name>
<dbReference type="Gene3D" id="3.30.870.10">
    <property type="entry name" value="Endonuclease Chain A"/>
    <property type="match status" value="1"/>
</dbReference>
<dbReference type="Pfam" id="PF13091">
    <property type="entry name" value="PLDc_2"/>
    <property type="match status" value="1"/>
</dbReference>
<protein>
    <submittedName>
        <fullName evidence="2">PLD-like domain-containing protein</fullName>
    </submittedName>
</protein>